<sequence length="81" mass="8622">MAWWSTGVVVMVYGGVDDSASLDMEERLEAKKEVIVLGSCSVENLITKTSGGCCNAKELVVLLVTRGVVVGALWCSCLGRQ</sequence>
<reference evidence="1" key="1">
    <citation type="journal article" date="2023" name="Mol. Ecol. Resour.">
        <title>Chromosome-level genome assembly of a triploid poplar Populus alba 'Berolinensis'.</title>
        <authorList>
            <person name="Chen S."/>
            <person name="Yu Y."/>
            <person name="Wang X."/>
            <person name="Wang S."/>
            <person name="Zhang T."/>
            <person name="Zhou Y."/>
            <person name="He R."/>
            <person name="Meng N."/>
            <person name="Wang Y."/>
            <person name="Liu W."/>
            <person name="Liu Z."/>
            <person name="Liu J."/>
            <person name="Guo Q."/>
            <person name="Huang H."/>
            <person name="Sederoff R.R."/>
            <person name="Wang G."/>
            <person name="Qu G."/>
            <person name="Chen S."/>
        </authorList>
    </citation>
    <scope>NUCLEOTIDE SEQUENCE</scope>
    <source>
        <strain evidence="1">SC-2020</strain>
    </source>
</reference>
<proteinExistence type="predicted"/>
<dbReference type="AlphaFoldDB" id="A0AAD6L7L8"/>
<name>A0AAD6L7L8_9ROSI</name>
<accession>A0AAD6L7L8</accession>
<organism evidence="1 2">
    <name type="scientific">Populus alba x Populus x berolinensis</name>
    <dbReference type="NCBI Taxonomy" id="444605"/>
    <lineage>
        <taxon>Eukaryota</taxon>
        <taxon>Viridiplantae</taxon>
        <taxon>Streptophyta</taxon>
        <taxon>Embryophyta</taxon>
        <taxon>Tracheophyta</taxon>
        <taxon>Spermatophyta</taxon>
        <taxon>Magnoliopsida</taxon>
        <taxon>eudicotyledons</taxon>
        <taxon>Gunneridae</taxon>
        <taxon>Pentapetalae</taxon>
        <taxon>rosids</taxon>
        <taxon>fabids</taxon>
        <taxon>Malpighiales</taxon>
        <taxon>Salicaceae</taxon>
        <taxon>Saliceae</taxon>
        <taxon>Populus</taxon>
    </lineage>
</organism>
<dbReference type="Proteomes" id="UP001164929">
    <property type="component" value="Chromosome 19"/>
</dbReference>
<dbReference type="EMBL" id="JAQIZT010000019">
    <property type="protein sequence ID" value="KAJ6951826.1"/>
    <property type="molecule type" value="Genomic_DNA"/>
</dbReference>
<comment type="caution">
    <text evidence="1">The sequence shown here is derived from an EMBL/GenBank/DDBJ whole genome shotgun (WGS) entry which is preliminary data.</text>
</comment>
<evidence type="ECO:0000313" key="2">
    <source>
        <dbReference type="Proteomes" id="UP001164929"/>
    </source>
</evidence>
<evidence type="ECO:0000313" key="1">
    <source>
        <dbReference type="EMBL" id="KAJ6951826.1"/>
    </source>
</evidence>
<keyword evidence="2" id="KW-1185">Reference proteome</keyword>
<gene>
    <name evidence="1" type="ORF">NC653_041085</name>
</gene>
<protein>
    <submittedName>
        <fullName evidence="1">Uncharacterized protein</fullName>
    </submittedName>
</protein>